<sequence>MKNYILIVSLFWLSFSCNNFSKTAQSSNKNTKDLVDIKPEGDGLKQEAHYFAVNYIFTESKIEFISADKQEGELNYFLVSPIDLFLVAYKNGKLIYFTEFPDPLAKRTVGENETVQKLDEGYGTINFPETFSKPNKNITIYIFKVKNYIENFEINVLSEITSLEKQLFIEKKYSINSENLARLLKE</sequence>
<feature type="chain" id="PRO_5046823904" description="DUF4384 domain-containing protein" evidence="1">
    <location>
        <begin position="22"/>
        <end position="186"/>
    </location>
</feature>
<reference evidence="2" key="1">
    <citation type="submission" date="2023-07" db="EMBL/GenBank/DDBJ databases">
        <title>Two novel species in the genus Flavivirga.</title>
        <authorList>
            <person name="Kwon K."/>
        </authorList>
    </citation>
    <scope>NUCLEOTIDE SEQUENCE</scope>
    <source>
        <strain evidence="2">KACC 14158</strain>
    </source>
</reference>
<gene>
    <name evidence="2" type="ORF">Q4Q40_13595</name>
</gene>
<evidence type="ECO:0000313" key="3">
    <source>
        <dbReference type="Proteomes" id="UP001176806"/>
    </source>
</evidence>
<dbReference type="PROSITE" id="PS51257">
    <property type="entry name" value="PROKAR_LIPOPROTEIN"/>
    <property type="match status" value="1"/>
</dbReference>
<comment type="caution">
    <text evidence="2">The sequence shown here is derived from an EMBL/GenBank/DDBJ whole genome shotgun (WGS) entry which is preliminary data.</text>
</comment>
<evidence type="ECO:0008006" key="4">
    <source>
        <dbReference type="Google" id="ProtNLM"/>
    </source>
</evidence>
<evidence type="ECO:0000313" key="2">
    <source>
        <dbReference type="EMBL" id="MDO5975226.1"/>
    </source>
</evidence>
<feature type="signal peptide" evidence="1">
    <location>
        <begin position="1"/>
        <end position="21"/>
    </location>
</feature>
<dbReference type="Proteomes" id="UP001176806">
    <property type="component" value="Unassembled WGS sequence"/>
</dbReference>
<organism evidence="2 3">
    <name type="scientific">Flavivirga jejuensis</name>
    <dbReference type="NCBI Taxonomy" id="870487"/>
    <lineage>
        <taxon>Bacteria</taxon>
        <taxon>Pseudomonadati</taxon>
        <taxon>Bacteroidota</taxon>
        <taxon>Flavobacteriia</taxon>
        <taxon>Flavobacteriales</taxon>
        <taxon>Flavobacteriaceae</taxon>
        <taxon>Flavivirga</taxon>
    </lineage>
</organism>
<dbReference type="EMBL" id="JAUOEL010000004">
    <property type="protein sequence ID" value="MDO5975226.1"/>
    <property type="molecule type" value="Genomic_DNA"/>
</dbReference>
<name>A0ABT8WPZ8_9FLAO</name>
<accession>A0ABT8WPZ8</accession>
<evidence type="ECO:0000256" key="1">
    <source>
        <dbReference type="SAM" id="SignalP"/>
    </source>
</evidence>
<keyword evidence="1" id="KW-0732">Signal</keyword>
<keyword evidence="3" id="KW-1185">Reference proteome</keyword>
<dbReference type="RefSeq" id="WP_303302403.1">
    <property type="nucleotide sequence ID" value="NZ_BAABDA010000035.1"/>
</dbReference>
<protein>
    <recommendedName>
        <fullName evidence="4">DUF4384 domain-containing protein</fullName>
    </recommendedName>
</protein>
<proteinExistence type="predicted"/>